<keyword evidence="2" id="KW-1185">Reference proteome</keyword>
<accession>A0A9P5HFH8</accession>
<dbReference type="EMBL" id="JAANBB010000034">
    <property type="protein sequence ID" value="KAF7554312.1"/>
    <property type="molecule type" value="Genomic_DNA"/>
</dbReference>
<proteinExistence type="predicted"/>
<protein>
    <submittedName>
        <fullName evidence="1">Uncharacterized protein</fullName>
    </submittedName>
</protein>
<dbReference type="Pfam" id="PF00106">
    <property type="entry name" value="adh_short"/>
    <property type="match status" value="1"/>
</dbReference>
<dbReference type="PANTHER" id="PTHR43975">
    <property type="entry name" value="ZGC:101858"/>
    <property type="match status" value="1"/>
</dbReference>
<sequence>MADPNVFPEVVSFTQKWHTEPYSLISSERAELSVSDKNVVVTGGGTGIGKAIAVAFAKAGANSVAILGRRVDRLQSGVAAISAANVGTSALYEIADLTSSIQVENALDRIVSKTGKIDIFVSSAGTLSELGPIVGYDSSTFMRSFELNTLTTFNVIQAFTSHCGADPVFINVSTCTAHTRPIYGAGAYNISKLASLKTVDQFAFENEKFHVVQFHPGWVPTEMNGMQAEAPDVAELPGMFCVWLASPEARFLRGKFVWSNWDVQELLQRADEIKSSKLLNLVLDGVLM</sequence>
<dbReference type="SUPFAM" id="SSF51735">
    <property type="entry name" value="NAD(P)-binding Rossmann-fold domains"/>
    <property type="match status" value="1"/>
</dbReference>
<dbReference type="PRINTS" id="PR00081">
    <property type="entry name" value="GDHRDH"/>
</dbReference>
<dbReference type="PANTHER" id="PTHR43975:SF2">
    <property type="entry name" value="EG:BACR7A4.14 PROTEIN-RELATED"/>
    <property type="match status" value="1"/>
</dbReference>
<dbReference type="CDD" id="cd05233">
    <property type="entry name" value="SDR_c"/>
    <property type="match status" value="1"/>
</dbReference>
<evidence type="ECO:0000313" key="2">
    <source>
        <dbReference type="Proteomes" id="UP000722485"/>
    </source>
</evidence>
<gene>
    <name evidence="1" type="ORF">G7Z17_g3016</name>
</gene>
<organism evidence="1 2">
    <name type="scientific">Cylindrodendrum hubeiense</name>
    <dbReference type="NCBI Taxonomy" id="595255"/>
    <lineage>
        <taxon>Eukaryota</taxon>
        <taxon>Fungi</taxon>
        <taxon>Dikarya</taxon>
        <taxon>Ascomycota</taxon>
        <taxon>Pezizomycotina</taxon>
        <taxon>Sordariomycetes</taxon>
        <taxon>Hypocreomycetidae</taxon>
        <taxon>Hypocreales</taxon>
        <taxon>Nectriaceae</taxon>
        <taxon>Cylindrodendrum</taxon>
    </lineage>
</organism>
<dbReference type="Gene3D" id="3.40.50.720">
    <property type="entry name" value="NAD(P)-binding Rossmann-like Domain"/>
    <property type="match status" value="1"/>
</dbReference>
<dbReference type="AlphaFoldDB" id="A0A9P5HFH8"/>
<dbReference type="InterPro" id="IPR002347">
    <property type="entry name" value="SDR_fam"/>
</dbReference>
<dbReference type="InterPro" id="IPR036291">
    <property type="entry name" value="NAD(P)-bd_dom_sf"/>
</dbReference>
<evidence type="ECO:0000313" key="1">
    <source>
        <dbReference type="EMBL" id="KAF7554312.1"/>
    </source>
</evidence>
<dbReference type="Proteomes" id="UP000722485">
    <property type="component" value="Unassembled WGS sequence"/>
</dbReference>
<dbReference type="OrthoDB" id="1933717at2759"/>
<name>A0A9P5HFH8_9HYPO</name>
<reference evidence="1" key="1">
    <citation type="submission" date="2020-03" db="EMBL/GenBank/DDBJ databases">
        <title>Draft Genome Sequence of Cylindrodendrum hubeiense.</title>
        <authorList>
            <person name="Buettner E."/>
            <person name="Kellner H."/>
        </authorList>
    </citation>
    <scope>NUCLEOTIDE SEQUENCE</scope>
    <source>
        <strain evidence="1">IHI 201604</strain>
    </source>
</reference>
<comment type="caution">
    <text evidence="1">The sequence shown here is derived from an EMBL/GenBank/DDBJ whole genome shotgun (WGS) entry which is preliminary data.</text>
</comment>